<evidence type="ECO:0000313" key="2">
    <source>
        <dbReference type="EMBL" id="KAK1546395.1"/>
    </source>
</evidence>
<comment type="caution">
    <text evidence="2">The sequence shown here is derived from an EMBL/GenBank/DDBJ whole genome shotgun (WGS) entry which is preliminary data.</text>
</comment>
<dbReference type="EMBL" id="MOPA01000001">
    <property type="protein sequence ID" value="KAK1546395.1"/>
    <property type="molecule type" value="Genomic_DNA"/>
</dbReference>
<accession>A0ABQ9T449</accession>
<evidence type="ECO:0000256" key="1">
    <source>
        <dbReference type="SAM" id="MobiDB-lite"/>
    </source>
</evidence>
<keyword evidence="3" id="KW-1185">Reference proteome</keyword>
<feature type="compositionally biased region" description="Polar residues" evidence="1">
    <location>
        <begin position="1"/>
        <end position="11"/>
    </location>
</feature>
<proteinExistence type="predicted"/>
<dbReference type="GeneID" id="85368553"/>
<organism evidence="2 3">
    <name type="scientific">Colletotrichum paranaense</name>
    <dbReference type="NCBI Taxonomy" id="1914294"/>
    <lineage>
        <taxon>Eukaryota</taxon>
        <taxon>Fungi</taxon>
        <taxon>Dikarya</taxon>
        <taxon>Ascomycota</taxon>
        <taxon>Pezizomycotina</taxon>
        <taxon>Sordariomycetes</taxon>
        <taxon>Hypocreomycetidae</taxon>
        <taxon>Glomerellales</taxon>
        <taxon>Glomerellaceae</taxon>
        <taxon>Colletotrichum</taxon>
        <taxon>Colletotrichum acutatum species complex</taxon>
    </lineage>
</organism>
<gene>
    <name evidence="2" type="ORF">CPAR01_00362</name>
</gene>
<protein>
    <submittedName>
        <fullName evidence="2">Uncharacterized protein</fullName>
    </submittedName>
</protein>
<evidence type="ECO:0000313" key="3">
    <source>
        <dbReference type="Proteomes" id="UP001241169"/>
    </source>
</evidence>
<name>A0ABQ9T449_9PEZI</name>
<sequence>MARPSQRPSQSSDKRFVRAPRKKLKRATPATLPYAVVPGPKGSAPSPLGHPCRFPASCPISEGIAVPRPPGVDCGGKWMRRSRPSR</sequence>
<reference evidence="2 3" key="1">
    <citation type="submission" date="2016-10" db="EMBL/GenBank/DDBJ databases">
        <title>The genome sequence of Colletotrichum fioriniae PJ7.</title>
        <authorList>
            <person name="Baroncelli R."/>
        </authorList>
    </citation>
    <scope>NUCLEOTIDE SEQUENCE [LARGE SCALE GENOMIC DNA]</scope>
    <source>
        <strain evidence="2 3">IMI 384185</strain>
    </source>
</reference>
<feature type="region of interest" description="Disordered" evidence="1">
    <location>
        <begin position="1"/>
        <end position="38"/>
    </location>
</feature>
<dbReference type="RefSeq" id="XP_060355511.1">
    <property type="nucleotide sequence ID" value="XM_060484654.1"/>
</dbReference>
<dbReference type="Proteomes" id="UP001241169">
    <property type="component" value="Unassembled WGS sequence"/>
</dbReference>
<feature type="compositionally biased region" description="Basic residues" evidence="1">
    <location>
        <begin position="17"/>
        <end position="26"/>
    </location>
</feature>